<dbReference type="InterPro" id="IPR050951">
    <property type="entry name" value="Retrovirus_Pol_polyprotein"/>
</dbReference>
<reference evidence="4 5" key="1">
    <citation type="submission" date="2023-08" db="EMBL/GenBank/DDBJ databases">
        <title>A Necator americanus chromosomal reference genome.</title>
        <authorList>
            <person name="Ilik V."/>
            <person name="Petrzelkova K.J."/>
            <person name="Pardy F."/>
            <person name="Fuh T."/>
            <person name="Niatou-Singa F.S."/>
            <person name="Gouil Q."/>
            <person name="Baker L."/>
            <person name="Ritchie M.E."/>
            <person name="Jex A.R."/>
            <person name="Gazzola D."/>
            <person name="Li H."/>
            <person name="Toshio Fujiwara R."/>
            <person name="Zhan B."/>
            <person name="Aroian R.V."/>
            <person name="Pafco B."/>
            <person name="Schwarz E.M."/>
        </authorList>
    </citation>
    <scope>NUCLEOTIDE SEQUENCE [LARGE SCALE GENOMIC DNA]</scope>
    <source>
        <strain evidence="4 5">Aroian</strain>
        <tissue evidence="4">Whole animal</tissue>
    </source>
</reference>
<evidence type="ECO:0000313" key="4">
    <source>
        <dbReference type="EMBL" id="KAK6762210.1"/>
    </source>
</evidence>
<feature type="domain" description="Reverse transcriptase/retrotransposon-derived protein RNase H-like" evidence="3">
    <location>
        <begin position="122"/>
        <end position="179"/>
    </location>
</feature>
<sequence>MDSLICGLEGVAAYLDDVIVTGRTQEEHRRNLEALLGRTHEYGVRVRLEKCNFLMPQICYLECITDKGGRHPDPEKIEVIRQMSISKNMAEVRSFLIMTNHDGSLQLRAPLDALLKNFPFRWNEEYEAALNRAKEVLVSNLLLTHFDPSLDIIVAADASDYGIGAVILHTMPNGTEKSTWHAS</sequence>
<name>A0ABR1EIP5_NECAM</name>
<evidence type="ECO:0008006" key="6">
    <source>
        <dbReference type="Google" id="ProtNLM"/>
    </source>
</evidence>
<accession>A0ABR1EIP5</accession>
<dbReference type="Gene3D" id="3.30.70.270">
    <property type="match status" value="2"/>
</dbReference>
<dbReference type="Proteomes" id="UP001303046">
    <property type="component" value="Unassembled WGS sequence"/>
</dbReference>
<evidence type="ECO:0000256" key="1">
    <source>
        <dbReference type="ARBA" id="ARBA00023268"/>
    </source>
</evidence>
<dbReference type="InterPro" id="IPR041577">
    <property type="entry name" value="RT_RNaseH_2"/>
</dbReference>
<comment type="caution">
    <text evidence="4">The sequence shown here is derived from an EMBL/GenBank/DDBJ whole genome shotgun (WGS) entry which is preliminary data.</text>
</comment>
<protein>
    <recommendedName>
        <fullName evidence="6">Reverse transcriptase domain-containing protein</fullName>
    </recommendedName>
</protein>
<evidence type="ECO:0000313" key="5">
    <source>
        <dbReference type="Proteomes" id="UP001303046"/>
    </source>
</evidence>
<keyword evidence="5" id="KW-1185">Reference proteome</keyword>
<dbReference type="InterPro" id="IPR000477">
    <property type="entry name" value="RT_dom"/>
</dbReference>
<evidence type="ECO:0000259" key="3">
    <source>
        <dbReference type="Pfam" id="PF17919"/>
    </source>
</evidence>
<organism evidence="4 5">
    <name type="scientific">Necator americanus</name>
    <name type="common">Human hookworm</name>
    <dbReference type="NCBI Taxonomy" id="51031"/>
    <lineage>
        <taxon>Eukaryota</taxon>
        <taxon>Metazoa</taxon>
        <taxon>Ecdysozoa</taxon>
        <taxon>Nematoda</taxon>
        <taxon>Chromadorea</taxon>
        <taxon>Rhabditida</taxon>
        <taxon>Rhabditina</taxon>
        <taxon>Rhabditomorpha</taxon>
        <taxon>Strongyloidea</taxon>
        <taxon>Ancylostomatidae</taxon>
        <taxon>Bunostominae</taxon>
        <taxon>Necator</taxon>
    </lineage>
</organism>
<dbReference type="PANTHER" id="PTHR37984:SF5">
    <property type="entry name" value="PROTEIN NYNRIN-LIKE"/>
    <property type="match status" value="1"/>
</dbReference>
<dbReference type="EMBL" id="JAVFWL010000006">
    <property type="protein sequence ID" value="KAK6762210.1"/>
    <property type="molecule type" value="Genomic_DNA"/>
</dbReference>
<feature type="domain" description="Reverse transcriptase" evidence="2">
    <location>
        <begin position="11"/>
        <end position="61"/>
    </location>
</feature>
<evidence type="ECO:0000259" key="2">
    <source>
        <dbReference type="Pfam" id="PF00078"/>
    </source>
</evidence>
<proteinExistence type="predicted"/>
<gene>
    <name evidence="4" type="primary">Necator_chrX.g23228</name>
    <name evidence="4" type="ORF">RB195_023065</name>
</gene>
<dbReference type="Pfam" id="PF00078">
    <property type="entry name" value="RVT_1"/>
    <property type="match status" value="1"/>
</dbReference>
<dbReference type="PANTHER" id="PTHR37984">
    <property type="entry name" value="PROTEIN CBG26694"/>
    <property type="match status" value="1"/>
</dbReference>
<dbReference type="Pfam" id="PF17919">
    <property type="entry name" value="RT_RNaseH_2"/>
    <property type="match status" value="1"/>
</dbReference>
<dbReference type="InterPro" id="IPR043128">
    <property type="entry name" value="Rev_trsase/Diguanyl_cyclase"/>
</dbReference>
<dbReference type="SUPFAM" id="SSF56672">
    <property type="entry name" value="DNA/RNA polymerases"/>
    <property type="match status" value="1"/>
</dbReference>
<keyword evidence="1" id="KW-0511">Multifunctional enzyme</keyword>
<dbReference type="InterPro" id="IPR043502">
    <property type="entry name" value="DNA/RNA_pol_sf"/>
</dbReference>